<protein>
    <submittedName>
        <fullName evidence="1">Uncharacterized protein</fullName>
    </submittedName>
</protein>
<name>A0ABW7WQ25_9NOCA</name>
<proteinExistence type="predicted"/>
<sequence length="129" mass="14039">MEFDMSNLSPAERDFVDGALASWVGVSANAPIPVRALGFADRDGFDDETARLRRAVRDGTVLTEVETARVLFLSELAFGSDLFGAGVEFQLVNGIRDAEAITILRSLQRKLYTRAGAKALFEPGLYAPE</sequence>
<gene>
    <name evidence="1" type="ORF">ACH47G_27185</name>
</gene>
<dbReference type="Proteomes" id="UP001611450">
    <property type="component" value="Unassembled WGS sequence"/>
</dbReference>
<accession>A0ABW7WQ25</accession>
<keyword evidence="2" id="KW-1185">Reference proteome</keyword>
<evidence type="ECO:0000313" key="1">
    <source>
        <dbReference type="EMBL" id="MFI2324181.1"/>
    </source>
</evidence>
<organism evidence="1 2">
    <name type="scientific">Nocardia beijingensis</name>
    <dbReference type="NCBI Taxonomy" id="95162"/>
    <lineage>
        <taxon>Bacteria</taxon>
        <taxon>Bacillati</taxon>
        <taxon>Actinomycetota</taxon>
        <taxon>Actinomycetes</taxon>
        <taxon>Mycobacteriales</taxon>
        <taxon>Nocardiaceae</taxon>
        <taxon>Nocardia</taxon>
    </lineage>
</organism>
<dbReference type="RefSeq" id="WP_396946393.1">
    <property type="nucleotide sequence ID" value="NZ_JBIRXV010000007.1"/>
</dbReference>
<dbReference type="EMBL" id="JBIRXV010000007">
    <property type="protein sequence ID" value="MFI2324181.1"/>
    <property type="molecule type" value="Genomic_DNA"/>
</dbReference>
<comment type="caution">
    <text evidence="1">The sequence shown here is derived from an EMBL/GenBank/DDBJ whole genome shotgun (WGS) entry which is preliminary data.</text>
</comment>
<reference evidence="1 2" key="1">
    <citation type="submission" date="2024-10" db="EMBL/GenBank/DDBJ databases">
        <title>The Natural Products Discovery Center: Release of the First 8490 Sequenced Strains for Exploring Actinobacteria Biosynthetic Diversity.</title>
        <authorList>
            <person name="Kalkreuter E."/>
            <person name="Kautsar S.A."/>
            <person name="Yang D."/>
            <person name="Bader C.D."/>
            <person name="Teijaro C.N."/>
            <person name="Fluegel L."/>
            <person name="Davis C.M."/>
            <person name="Simpson J.R."/>
            <person name="Lauterbach L."/>
            <person name="Steele A.D."/>
            <person name="Gui C."/>
            <person name="Meng S."/>
            <person name="Li G."/>
            <person name="Viehrig K."/>
            <person name="Ye F."/>
            <person name="Su P."/>
            <person name="Kiefer A.F."/>
            <person name="Nichols A."/>
            <person name="Cepeda A.J."/>
            <person name="Yan W."/>
            <person name="Fan B."/>
            <person name="Jiang Y."/>
            <person name="Adhikari A."/>
            <person name="Zheng C.-J."/>
            <person name="Schuster L."/>
            <person name="Cowan T.M."/>
            <person name="Smanski M.J."/>
            <person name="Chevrette M.G."/>
            <person name="De Carvalho L.P.S."/>
            <person name="Shen B."/>
        </authorList>
    </citation>
    <scope>NUCLEOTIDE SEQUENCE [LARGE SCALE GENOMIC DNA]</scope>
    <source>
        <strain evidence="1 2">NPDC019626</strain>
    </source>
</reference>
<evidence type="ECO:0000313" key="2">
    <source>
        <dbReference type="Proteomes" id="UP001611450"/>
    </source>
</evidence>